<feature type="chain" id="PRO_5020359882" description="CBM1 domain-containing protein" evidence="2">
    <location>
        <begin position="22"/>
        <end position="128"/>
    </location>
</feature>
<name>A0A4P9Y3W6_9FUNG</name>
<sequence length="128" mass="14177">MKLTSILLISAMLAMAVTVTAAPKEDKEDKEDKMGRDPDTSDPATKGNTKPPLGDFPCSDDSVCSSEGGGYQCYKGYCTGKEQVRVWELNNKSEFGSFGLCLIVPYHPLRGTHQWEYLVMRHQPFALV</sequence>
<dbReference type="EMBL" id="KZ988309">
    <property type="protein sequence ID" value="RKP12500.1"/>
    <property type="molecule type" value="Genomic_DNA"/>
</dbReference>
<evidence type="ECO:0000313" key="4">
    <source>
        <dbReference type="Proteomes" id="UP000267251"/>
    </source>
</evidence>
<protein>
    <recommendedName>
        <fullName evidence="5">CBM1 domain-containing protein</fullName>
    </recommendedName>
</protein>
<evidence type="ECO:0008006" key="5">
    <source>
        <dbReference type="Google" id="ProtNLM"/>
    </source>
</evidence>
<keyword evidence="2" id="KW-0732">Signal</keyword>
<feature type="compositionally biased region" description="Basic and acidic residues" evidence="1">
    <location>
        <begin position="23"/>
        <end position="39"/>
    </location>
</feature>
<evidence type="ECO:0000256" key="2">
    <source>
        <dbReference type="SAM" id="SignalP"/>
    </source>
</evidence>
<keyword evidence="4" id="KW-1185">Reference proteome</keyword>
<evidence type="ECO:0000256" key="1">
    <source>
        <dbReference type="SAM" id="MobiDB-lite"/>
    </source>
</evidence>
<evidence type="ECO:0000313" key="3">
    <source>
        <dbReference type="EMBL" id="RKP12500.1"/>
    </source>
</evidence>
<organism evidence="3 4">
    <name type="scientific">Piptocephalis cylindrospora</name>
    <dbReference type="NCBI Taxonomy" id="1907219"/>
    <lineage>
        <taxon>Eukaryota</taxon>
        <taxon>Fungi</taxon>
        <taxon>Fungi incertae sedis</taxon>
        <taxon>Zoopagomycota</taxon>
        <taxon>Zoopagomycotina</taxon>
        <taxon>Zoopagomycetes</taxon>
        <taxon>Zoopagales</taxon>
        <taxon>Piptocephalidaceae</taxon>
        <taxon>Piptocephalis</taxon>
    </lineage>
</organism>
<reference evidence="4" key="1">
    <citation type="journal article" date="2018" name="Nat. Microbiol.">
        <title>Leveraging single-cell genomics to expand the fungal tree of life.</title>
        <authorList>
            <person name="Ahrendt S.R."/>
            <person name="Quandt C.A."/>
            <person name="Ciobanu D."/>
            <person name="Clum A."/>
            <person name="Salamov A."/>
            <person name="Andreopoulos B."/>
            <person name="Cheng J.F."/>
            <person name="Woyke T."/>
            <person name="Pelin A."/>
            <person name="Henrissat B."/>
            <person name="Reynolds N.K."/>
            <person name="Benny G.L."/>
            <person name="Smith M.E."/>
            <person name="James T.Y."/>
            <person name="Grigoriev I.V."/>
        </authorList>
    </citation>
    <scope>NUCLEOTIDE SEQUENCE [LARGE SCALE GENOMIC DNA]</scope>
</reference>
<proteinExistence type="predicted"/>
<dbReference type="Proteomes" id="UP000267251">
    <property type="component" value="Unassembled WGS sequence"/>
</dbReference>
<dbReference type="AlphaFoldDB" id="A0A4P9Y3W6"/>
<gene>
    <name evidence="3" type="ORF">BJ684DRAFT_17017</name>
</gene>
<accession>A0A4P9Y3W6</accession>
<feature type="signal peptide" evidence="2">
    <location>
        <begin position="1"/>
        <end position="21"/>
    </location>
</feature>
<feature type="region of interest" description="Disordered" evidence="1">
    <location>
        <begin position="20"/>
        <end position="58"/>
    </location>
</feature>